<dbReference type="AlphaFoldDB" id="A0A8H6YBJ2"/>
<protein>
    <submittedName>
        <fullName evidence="2">Uncharacterized protein</fullName>
    </submittedName>
</protein>
<proteinExistence type="predicted"/>
<evidence type="ECO:0000256" key="1">
    <source>
        <dbReference type="SAM" id="MobiDB-lite"/>
    </source>
</evidence>
<dbReference type="Proteomes" id="UP000620124">
    <property type="component" value="Unassembled WGS sequence"/>
</dbReference>
<sequence length="116" mass="13408">MKKKLTMPTFSLESLQWRPELAQKRNQQAGPCRPDSEEHSKYRDIILSEPTGHLGFVLRLLKCSDARVRTVSDRVGLATHLKILYDSGENEEERKELKEKAGHGQMWNDDEEEEAD</sequence>
<feature type="region of interest" description="Disordered" evidence="1">
    <location>
        <begin position="18"/>
        <end position="39"/>
    </location>
</feature>
<organism evidence="2 3">
    <name type="scientific">Mycena venus</name>
    <dbReference type="NCBI Taxonomy" id="2733690"/>
    <lineage>
        <taxon>Eukaryota</taxon>
        <taxon>Fungi</taxon>
        <taxon>Dikarya</taxon>
        <taxon>Basidiomycota</taxon>
        <taxon>Agaricomycotina</taxon>
        <taxon>Agaricomycetes</taxon>
        <taxon>Agaricomycetidae</taxon>
        <taxon>Agaricales</taxon>
        <taxon>Marasmiineae</taxon>
        <taxon>Mycenaceae</taxon>
        <taxon>Mycena</taxon>
    </lineage>
</organism>
<dbReference type="OrthoDB" id="27483at2759"/>
<accession>A0A8H6YBJ2</accession>
<evidence type="ECO:0000313" key="2">
    <source>
        <dbReference type="EMBL" id="KAF7358008.1"/>
    </source>
</evidence>
<reference evidence="2" key="1">
    <citation type="submission" date="2020-05" db="EMBL/GenBank/DDBJ databases">
        <title>Mycena genomes resolve the evolution of fungal bioluminescence.</title>
        <authorList>
            <person name="Tsai I.J."/>
        </authorList>
    </citation>
    <scope>NUCLEOTIDE SEQUENCE</scope>
    <source>
        <strain evidence="2">CCC161011</strain>
    </source>
</reference>
<feature type="region of interest" description="Disordered" evidence="1">
    <location>
        <begin position="88"/>
        <end position="116"/>
    </location>
</feature>
<feature type="compositionally biased region" description="Basic and acidic residues" evidence="1">
    <location>
        <begin position="92"/>
        <end position="102"/>
    </location>
</feature>
<evidence type="ECO:0000313" key="3">
    <source>
        <dbReference type="Proteomes" id="UP000620124"/>
    </source>
</evidence>
<dbReference type="EMBL" id="JACAZI010000006">
    <property type="protein sequence ID" value="KAF7358008.1"/>
    <property type="molecule type" value="Genomic_DNA"/>
</dbReference>
<keyword evidence="3" id="KW-1185">Reference proteome</keyword>
<name>A0A8H6YBJ2_9AGAR</name>
<gene>
    <name evidence="2" type="ORF">MVEN_00847800</name>
</gene>
<comment type="caution">
    <text evidence="2">The sequence shown here is derived from an EMBL/GenBank/DDBJ whole genome shotgun (WGS) entry which is preliminary data.</text>
</comment>